<evidence type="ECO:0000256" key="1">
    <source>
        <dbReference type="ARBA" id="ARBA00022737"/>
    </source>
</evidence>
<organism evidence="5 6">
    <name type="scientific">Polymorphospora rubra</name>
    <dbReference type="NCBI Taxonomy" id="338584"/>
    <lineage>
        <taxon>Bacteria</taxon>
        <taxon>Bacillati</taxon>
        <taxon>Actinomycetota</taxon>
        <taxon>Actinomycetes</taxon>
        <taxon>Micromonosporales</taxon>
        <taxon>Micromonosporaceae</taxon>
        <taxon>Polymorphospora</taxon>
    </lineage>
</organism>
<dbReference type="InterPro" id="IPR013783">
    <property type="entry name" value="Ig-like_fold"/>
</dbReference>
<evidence type="ECO:0000259" key="4">
    <source>
        <dbReference type="PROSITE" id="PS50853"/>
    </source>
</evidence>
<dbReference type="PROSITE" id="PS50853">
    <property type="entry name" value="FN3"/>
    <property type="match status" value="2"/>
</dbReference>
<evidence type="ECO:0000256" key="3">
    <source>
        <dbReference type="ARBA" id="ARBA00023326"/>
    </source>
</evidence>
<dbReference type="GO" id="GO:0000272">
    <property type="term" value="P:polysaccharide catabolic process"/>
    <property type="evidence" value="ECO:0007669"/>
    <property type="project" value="UniProtKB-KW"/>
</dbReference>
<dbReference type="SUPFAM" id="SSF49265">
    <property type="entry name" value="Fibronectin type III"/>
    <property type="match status" value="1"/>
</dbReference>
<gene>
    <name evidence="5" type="ORF">Prubr_40940</name>
</gene>
<dbReference type="GO" id="GO:0016798">
    <property type="term" value="F:hydrolase activity, acting on glycosyl bonds"/>
    <property type="evidence" value="ECO:0007669"/>
    <property type="project" value="UniProtKB-KW"/>
</dbReference>
<dbReference type="KEGG" id="pry:Prubr_40940"/>
<dbReference type="EMBL" id="AP023359">
    <property type="protein sequence ID" value="BCJ67073.1"/>
    <property type="molecule type" value="Genomic_DNA"/>
</dbReference>
<reference evidence="5" key="1">
    <citation type="submission" date="2020-08" db="EMBL/GenBank/DDBJ databases">
        <title>Whole genome shotgun sequence of Polymorphospora rubra NBRC 101157.</title>
        <authorList>
            <person name="Komaki H."/>
            <person name="Tamura T."/>
        </authorList>
    </citation>
    <scope>NUCLEOTIDE SEQUENCE</scope>
    <source>
        <strain evidence="5">NBRC 101157</strain>
    </source>
</reference>
<keyword evidence="6" id="KW-1185">Reference proteome</keyword>
<proteinExistence type="predicted"/>
<dbReference type="PANTHER" id="PTHR46708">
    <property type="entry name" value="TENASCIN"/>
    <property type="match status" value="1"/>
</dbReference>
<dbReference type="Proteomes" id="UP000680866">
    <property type="component" value="Chromosome"/>
</dbReference>
<protein>
    <recommendedName>
        <fullName evidence="4">Fibronectin type-III domain-containing protein</fullName>
    </recommendedName>
</protein>
<keyword evidence="2" id="KW-0378">Hydrolase</keyword>
<keyword evidence="3" id="KW-0119">Carbohydrate metabolism</keyword>
<dbReference type="CDD" id="cd00063">
    <property type="entry name" value="FN3"/>
    <property type="match status" value="2"/>
</dbReference>
<dbReference type="InterPro" id="IPR003961">
    <property type="entry name" value="FN3_dom"/>
</dbReference>
<keyword evidence="1" id="KW-0677">Repeat</keyword>
<dbReference type="AlphaFoldDB" id="A0A810N5Y7"/>
<dbReference type="PANTHER" id="PTHR46708:SF2">
    <property type="entry name" value="FIBRONECTIN TYPE-III DOMAIN-CONTAINING PROTEIN"/>
    <property type="match status" value="1"/>
</dbReference>
<accession>A0A810N5Y7</accession>
<evidence type="ECO:0000313" key="5">
    <source>
        <dbReference type="EMBL" id="BCJ67073.1"/>
    </source>
</evidence>
<dbReference type="Pfam" id="PF00041">
    <property type="entry name" value="fn3"/>
    <property type="match status" value="1"/>
</dbReference>
<feature type="domain" description="Fibronectin type-III" evidence="4">
    <location>
        <begin position="386"/>
        <end position="480"/>
    </location>
</feature>
<evidence type="ECO:0000313" key="6">
    <source>
        <dbReference type="Proteomes" id="UP000680866"/>
    </source>
</evidence>
<keyword evidence="2" id="KW-0326">Glycosidase</keyword>
<keyword evidence="3" id="KW-0624">Polysaccharide degradation</keyword>
<dbReference type="Gene3D" id="2.60.40.10">
    <property type="entry name" value="Immunoglobulins"/>
    <property type="match status" value="2"/>
</dbReference>
<evidence type="ECO:0000256" key="2">
    <source>
        <dbReference type="ARBA" id="ARBA00023295"/>
    </source>
</evidence>
<sequence>MPAGILVTGRAEDPDGGNVRVDLSIGGRKVGSVTAGANGQFAGTVPAVVGSSVCATAINNGPGHDVGVGCLPLAVSFDPVGSFDALERNGTTLTLRGWAVDGDTYDAVEVQVHQDGKLVGSKPANQALPGPVADYAGYGNRRGFVISVPEKPVDGDHTICLTAVNRGAGTNRSLGCKPYSVAHQPFGALDAADRFGGNVRIRGWAVDPDEPTAPVEVHILNDGQFVRSVVANVNRPGLDPRYGPAHGFDVTVPATMVSGPHQICVFAKNRSYGSGDTGLGCREYTLPAPVAAPVIEPLTGSRVTSTSIELRWGTGSHVVDGHLIERSTAGGPWERMGWLGGGQERVFKNVNLTPGTEYCYRVTVDNVLSEASAQACVTTLRPALPAPAGLKVITRGENSLQIQWTDNAEGEDDYLVGWRPVGTETWQNATVRGTPGTGVMTYAIRNLNPSTHYEFGILPRKAGHEAGVAVTGMEWTNGGPRVNGFTSSVSTIQACVPQNVTLNWTTTGANRVVVKRGDKTLYDKTQKTVAAWSDHVSGESHDGNVVYTLTAYGPDGRTIESKATVQRASAWPLISAIEFNNTGWYDLEAWYFDLQGNRIKKAGDVPSGGKLVVRPTHCELARIQLVYAGTGVIHTSYRSVILGHKEGRLDQLSSS</sequence>
<dbReference type="InterPro" id="IPR036116">
    <property type="entry name" value="FN3_sf"/>
</dbReference>
<dbReference type="InterPro" id="IPR050991">
    <property type="entry name" value="ECM_Regulatory_Proteins"/>
</dbReference>
<feature type="domain" description="Fibronectin type-III" evidence="4">
    <location>
        <begin position="294"/>
        <end position="382"/>
    </location>
</feature>
<dbReference type="RefSeq" id="WP_212816461.1">
    <property type="nucleotide sequence ID" value="NZ_AP023359.1"/>
</dbReference>
<dbReference type="SMART" id="SM00060">
    <property type="entry name" value="FN3"/>
    <property type="match status" value="2"/>
</dbReference>
<name>A0A810N5Y7_9ACTN</name>